<evidence type="ECO:0000259" key="1">
    <source>
        <dbReference type="Pfam" id="PF04069"/>
    </source>
</evidence>
<reference evidence="2" key="1">
    <citation type="submission" date="2018-05" db="EMBL/GenBank/DDBJ databases">
        <authorList>
            <person name="Lanie J.A."/>
            <person name="Ng W.-L."/>
            <person name="Kazmierczak K.M."/>
            <person name="Andrzejewski T.M."/>
            <person name="Davidsen T.M."/>
            <person name="Wayne K.J."/>
            <person name="Tettelin H."/>
            <person name="Glass J.I."/>
            <person name="Rusch D."/>
            <person name="Podicherti R."/>
            <person name="Tsui H.-C.T."/>
            <person name="Winkler M.E."/>
        </authorList>
    </citation>
    <scope>NUCLEOTIDE SEQUENCE</scope>
</reference>
<dbReference type="Pfam" id="PF04069">
    <property type="entry name" value="OpuAC"/>
    <property type="match status" value="1"/>
</dbReference>
<protein>
    <recommendedName>
        <fullName evidence="1">ABC-type glycine betaine transport system substrate-binding domain-containing protein</fullName>
    </recommendedName>
</protein>
<organism evidence="2">
    <name type="scientific">marine metagenome</name>
    <dbReference type="NCBI Taxonomy" id="408172"/>
    <lineage>
        <taxon>unclassified sequences</taxon>
        <taxon>metagenomes</taxon>
        <taxon>ecological metagenomes</taxon>
    </lineage>
</organism>
<evidence type="ECO:0000313" key="2">
    <source>
        <dbReference type="EMBL" id="SVB42897.1"/>
    </source>
</evidence>
<dbReference type="Gene3D" id="3.40.190.100">
    <property type="entry name" value="Glycine betaine-binding periplasmic protein, domain 2"/>
    <property type="match status" value="1"/>
</dbReference>
<dbReference type="AlphaFoldDB" id="A0A382DZ76"/>
<dbReference type="SUPFAM" id="SSF53850">
    <property type="entry name" value="Periplasmic binding protein-like II"/>
    <property type="match status" value="1"/>
</dbReference>
<dbReference type="EMBL" id="UINC01041519">
    <property type="protein sequence ID" value="SVB42897.1"/>
    <property type="molecule type" value="Genomic_DNA"/>
</dbReference>
<name>A0A382DZ76_9ZZZZ</name>
<sequence length="334" mass="37069">MKRSLKTLAALTLSSFMFFATVGQANAEKRLLGAVADWTGGEITCQVAVSILEQELGYTVDRIVFPSGTGLWEAIAAGDIDFACESWPNYAEADTVMFNEPLVYNGELVFEYEGDGSVDLLGTTGILGMSDYYIPKYFVDANPGFKTWADLNDYKDQFATMETGSQGRLIACPVAGWNCHDQKRLDLLGIDFVAQELGTETASVAEAEGAYARGEPFLLYLWEPHWFFGKYDMVGVQLPKHKDCETWTEADNWQDCGDAAWPATGWPLDHTYNYGNPAKFAEPDMADAVAFFGKMNFQNGDQAKMLVKIDGGMSIEDAVQEWKDGTDEWQAWLP</sequence>
<dbReference type="Gene3D" id="3.10.105.10">
    <property type="entry name" value="Dipeptide-binding Protein, Domain 3"/>
    <property type="match status" value="1"/>
</dbReference>
<accession>A0A382DZ76</accession>
<gene>
    <name evidence="2" type="ORF">METZ01_LOCUS195751</name>
</gene>
<dbReference type="GO" id="GO:0022857">
    <property type="term" value="F:transmembrane transporter activity"/>
    <property type="evidence" value="ECO:0007669"/>
    <property type="project" value="InterPro"/>
</dbReference>
<proteinExistence type="predicted"/>
<dbReference type="InterPro" id="IPR007210">
    <property type="entry name" value="ABC_Gly_betaine_transp_sub-bd"/>
</dbReference>
<dbReference type="GO" id="GO:0043190">
    <property type="term" value="C:ATP-binding cassette (ABC) transporter complex"/>
    <property type="evidence" value="ECO:0007669"/>
    <property type="project" value="InterPro"/>
</dbReference>
<feature type="domain" description="ABC-type glycine betaine transport system substrate-binding" evidence="1">
    <location>
        <begin position="34"/>
        <end position="322"/>
    </location>
</feature>